<sequence>MHRYIIKPLLLMIPSLLIVSFIIFSLARMIPGDVVDMMFEDQGYAQDRDEMRRKLGIDKPIPIQYIEWLARMMSGDLGVSLWTKQPVLDEILARLPVSMELGLMTISFALLMAVPIGILSAVRQDTTQDIAARSFAIGGLSIPGFWLGTLVVVLPSIWWGWTPPIQYVAFAQNPWGHLGQFLLPAVILSFASAASIMRLTRAQMLEVLRQDYVRTAWSKGLQEKVVILKHALKNAIIPVVTIIGLQIANVAGGTVVMEQIFGLPGMGRFLIEAITQRDYPVIQGVNFTLASVIIVMNLVVDLIYGFLDPRIRYS</sequence>
<comment type="subcellular location">
    <subcellularLocation>
        <location evidence="1 7">Cell membrane</location>
        <topology evidence="1 7">Multi-pass membrane protein</topology>
    </subcellularLocation>
</comment>
<dbReference type="InterPro" id="IPR000515">
    <property type="entry name" value="MetI-like"/>
</dbReference>
<dbReference type="SUPFAM" id="SSF161098">
    <property type="entry name" value="MetI-like"/>
    <property type="match status" value="1"/>
</dbReference>
<reference evidence="9 10" key="1">
    <citation type="journal article" date="2014" name="Nature">
        <title>An environmental bacterial taxon with a large and distinct metabolic repertoire.</title>
        <authorList>
            <person name="Wilson M.C."/>
            <person name="Mori T."/>
            <person name="Ruckert C."/>
            <person name="Uria A.R."/>
            <person name="Helf M.J."/>
            <person name="Takada K."/>
            <person name="Gernert C."/>
            <person name="Steffens U.A."/>
            <person name="Heycke N."/>
            <person name="Schmitt S."/>
            <person name="Rinke C."/>
            <person name="Helfrich E.J."/>
            <person name="Brachmann A.O."/>
            <person name="Gurgui C."/>
            <person name="Wakimoto T."/>
            <person name="Kracht M."/>
            <person name="Crusemann M."/>
            <person name="Hentschel U."/>
            <person name="Abe I."/>
            <person name="Matsunaga S."/>
            <person name="Kalinowski J."/>
            <person name="Takeyama H."/>
            <person name="Piel J."/>
        </authorList>
    </citation>
    <scope>NUCLEOTIDE SEQUENCE [LARGE SCALE GENOMIC DNA]</scope>
    <source>
        <strain evidence="10">TSY2</strain>
    </source>
</reference>
<feature type="domain" description="ABC transmembrane type-1" evidence="8">
    <location>
        <begin position="95"/>
        <end position="304"/>
    </location>
</feature>
<keyword evidence="6 7" id="KW-0472">Membrane</keyword>
<keyword evidence="5 7" id="KW-1133">Transmembrane helix</keyword>
<evidence type="ECO:0000256" key="4">
    <source>
        <dbReference type="ARBA" id="ARBA00022692"/>
    </source>
</evidence>
<dbReference type="Proteomes" id="UP000019140">
    <property type="component" value="Unassembled WGS sequence"/>
</dbReference>
<dbReference type="HOGENOM" id="CLU_036879_0_0_7"/>
<organism evidence="9 10">
    <name type="scientific">Candidatus Entotheonella gemina</name>
    <dbReference type="NCBI Taxonomy" id="1429439"/>
    <lineage>
        <taxon>Bacteria</taxon>
        <taxon>Pseudomonadati</taxon>
        <taxon>Nitrospinota/Tectimicrobiota group</taxon>
        <taxon>Candidatus Tectimicrobiota</taxon>
        <taxon>Candidatus Entotheonellia</taxon>
        <taxon>Candidatus Entotheonellales</taxon>
        <taxon>Candidatus Entotheonellaceae</taxon>
        <taxon>Candidatus Entotheonella</taxon>
    </lineage>
</organism>
<dbReference type="PANTHER" id="PTHR43163:SF6">
    <property type="entry name" value="DIPEPTIDE TRANSPORT SYSTEM PERMEASE PROTEIN DPPB-RELATED"/>
    <property type="match status" value="1"/>
</dbReference>
<proteinExistence type="inferred from homology"/>
<evidence type="ECO:0000256" key="2">
    <source>
        <dbReference type="ARBA" id="ARBA00022448"/>
    </source>
</evidence>
<evidence type="ECO:0000256" key="3">
    <source>
        <dbReference type="ARBA" id="ARBA00022475"/>
    </source>
</evidence>
<name>W4LX90_9BACT</name>
<gene>
    <name evidence="9" type="ORF">ETSY2_36345</name>
</gene>
<dbReference type="PANTHER" id="PTHR43163">
    <property type="entry name" value="DIPEPTIDE TRANSPORT SYSTEM PERMEASE PROTEIN DPPB-RELATED"/>
    <property type="match status" value="1"/>
</dbReference>
<evidence type="ECO:0000313" key="9">
    <source>
        <dbReference type="EMBL" id="ETX01997.1"/>
    </source>
</evidence>
<dbReference type="GO" id="GO:0071916">
    <property type="term" value="F:dipeptide transmembrane transporter activity"/>
    <property type="evidence" value="ECO:0007669"/>
    <property type="project" value="TreeGrafter"/>
</dbReference>
<comment type="caution">
    <text evidence="9">The sequence shown here is derived from an EMBL/GenBank/DDBJ whole genome shotgun (WGS) entry which is preliminary data.</text>
</comment>
<dbReference type="CDD" id="cd06261">
    <property type="entry name" value="TM_PBP2"/>
    <property type="match status" value="1"/>
</dbReference>
<evidence type="ECO:0000259" key="8">
    <source>
        <dbReference type="PROSITE" id="PS50928"/>
    </source>
</evidence>
<keyword evidence="2 7" id="KW-0813">Transport</keyword>
<evidence type="ECO:0000256" key="1">
    <source>
        <dbReference type="ARBA" id="ARBA00004651"/>
    </source>
</evidence>
<evidence type="ECO:0000256" key="6">
    <source>
        <dbReference type="ARBA" id="ARBA00023136"/>
    </source>
</evidence>
<feature type="transmembrane region" description="Helical" evidence="7">
    <location>
        <begin position="181"/>
        <end position="200"/>
    </location>
</feature>
<dbReference type="Gene3D" id="1.10.3720.10">
    <property type="entry name" value="MetI-like"/>
    <property type="match status" value="1"/>
</dbReference>
<dbReference type="InterPro" id="IPR035906">
    <property type="entry name" value="MetI-like_sf"/>
</dbReference>
<dbReference type="InterPro" id="IPR045621">
    <property type="entry name" value="BPD_transp_1_N"/>
</dbReference>
<dbReference type="PROSITE" id="PS50928">
    <property type="entry name" value="ABC_TM1"/>
    <property type="match status" value="1"/>
</dbReference>
<evidence type="ECO:0000256" key="7">
    <source>
        <dbReference type="RuleBase" id="RU363032"/>
    </source>
</evidence>
<accession>W4LX90</accession>
<keyword evidence="4 7" id="KW-0812">Transmembrane</keyword>
<comment type="similarity">
    <text evidence="7">Belongs to the binding-protein-dependent transport system permease family.</text>
</comment>
<dbReference type="Pfam" id="PF19300">
    <property type="entry name" value="BPD_transp_1_N"/>
    <property type="match status" value="1"/>
</dbReference>
<keyword evidence="3" id="KW-1003">Cell membrane</keyword>
<dbReference type="EMBL" id="AZHX01001570">
    <property type="protein sequence ID" value="ETX01997.1"/>
    <property type="molecule type" value="Genomic_DNA"/>
</dbReference>
<protein>
    <submittedName>
        <fullName evidence="9">Peptide ABC transporter</fullName>
    </submittedName>
</protein>
<dbReference type="Pfam" id="PF00528">
    <property type="entry name" value="BPD_transp_1"/>
    <property type="match status" value="1"/>
</dbReference>
<feature type="transmembrane region" description="Helical" evidence="7">
    <location>
        <begin position="101"/>
        <end position="122"/>
    </location>
</feature>
<feature type="transmembrane region" description="Helical" evidence="7">
    <location>
        <begin position="287"/>
        <end position="307"/>
    </location>
</feature>
<dbReference type="AlphaFoldDB" id="W4LX90"/>
<feature type="transmembrane region" description="Helical" evidence="7">
    <location>
        <begin position="9"/>
        <end position="30"/>
    </location>
</feature>
<evidence type="ECO:0000256" key="5">
    <source>
        <dbReference type="ARBA" id="ARBA00022989"/>
    </source>
</evidence>
<keyword evidence="10" id="KW-1185">Reference proteome</keyword>
<feature type="transmembrane region" description="Helical" evidence="7">
    <location>
        <begin position="134"/>
        <end position="161"/>
    </location>
</feature>
<feature type="transmembrane region" description="Helical" evidence="7">
    <location>
        <begin position="235"/>
        <end position="257"/>
    </location>
</feature>
<evidence type="ECO:0000313" key="10">
    <source>
        <dbReference type="Proteomes" id="UP000019140"/>
    </source>
</evidence>
<dbReference type="GO" id="GO:0005886">
    <property type="term" value="C:plasma membrane"/>
    <property type="evidence" value="ECO:0007669"/>
    <property type="project" value="UniProtKB-SubCell"/>
</dbReference>